<evidence type="ECO:0000313" key="1">
    <source>
        <dbReference type="EMBL" id="NMP21276.1"/>
    </source>
</evidence>
<dbReference type="RefSeq" id="WP_169096451.1">
    <property type="nucleotide sequence ID" value="NZ_JABBVZ010000005.1"/>
</dbReference>
<keyword evidence="2" id="KW-1185">Reference proteome</keyword>
<proteinExistence type="predicted"/>
<dbReference type="Proteomes" id="UP000533476">
    <property type="component" value="Unassembled WGS sequence"/>
</dbReference>
<name>A0A7Y0L0X3_9FIRM</name>
<dbReference type="AlphaFoldDB" id="A0A7Y0L0X3"/>
<gene>
    <name evidence="1" type="ORF">HIJ39_02760</name>
</gene>
<accession>A0A7Y0L0X3</accession>
<comment type="caution">
    <text evidence="1">The sequence shown here is derived from an EMBL/GenBank/DDBJ whole genome shotgun (WGS) entry which is preliminary data.</text>
</comment>
<protein>
    <submittedName>
        <fullName evidence="1">Uncharacterized protein</fullName>
    </submittedName>
</protein>
<reference evidence="1 2" key="1">
    <citation type="submission" date="2020-04" db="EMBL/GenBank/DDBJ databases">
        <authorList>
            <person name="Zhang R."/>
            <person name="Schippers A."/>
        </authorList>
    </citation>
    <scope>NUCLEOTIDE SEQUENCE [LARGE SCALE GENOMIC DNA]</scope>
    <source>
        <strain evidence="1 2">DSM 109850</strain>
    </source>
</reference>
<sequence length="130" mass="14394">MMVHNNVEPSPGSMTLALQFGVNHLYLVGPRQAPLWIRRRGLFERRATVVFHRVDGAPGHWWTAQHGSDVVILGQGVRPALILEKEGGQWLGLLPAGRHSTRVKVPDASPVTVRPVTTVNPDRRSTLRAD</sequence>
<organism evidence="1 2">
    <name type="scientific">Sulfobacillus harzensis</name>
    <dbReference type="NCBI Taxonomy" id="2729629"/>
    <lineage>
        <taxon>Bacteria</taxon>
        <taxon>Bacillati</taxon>
        <taxon>Bacillota</taxon>
        <taxon>Clostridia</taxon>
        <taxon>Eubacteriales</taxon>
        <taxon>Clostridiales Family XVII. Incertae Sedis</taxon>
        <taxon>Sulfobacillus</taxon>
    </lineage>
</organism>
<dbReference type="EMBL" id="JABBVZ010000005">
    <property type="protein sequence ID" value="NMP21276.1"/>
    <property type="molecule type" value="Genomic_DNA"/>
</dbReference>
<evidence type="ECO:0000313" key="2">
    <source>
        <dbReference type="Proteomes" id="UP000533476"/>
    </source>
</evidence>